<feature type="binding site" evidence="15">
    <location>
        <begin position="102"/>
        <end position="103"/>
    </location>
    <ligand>
        <name>S-adenosyl-L-methionine</name>
        <dbReference type="ChEBI" id="CHEBI:59789"/>
    </ligand>
</feature>
<dbReference type="InterPro" id="IPR003358">
    <property type="entry name" value="tRNA_(Gua-N-7)_MeTrfase_Trmb"/>
</dbReference>
<protein>
    <recommendedName>
        <fullName evidence="15">tRNA (guanine-N(7)-)-methyltransferase</fullName>
        <ecNumber evidence="15">2.1.1.33</ecNumber>
    </recommendedName>
    <alternativeName>
        <fullName evidence="15">Transfer RNA methyltransferase 8</fullName>
    </alternativeName>
    <alternativeName>
        <fullName evidence="15">tRNA (guanine(46)-N(7))-methyltransferase</fullName>
    </alternativeName>
    <alternativeName>
        <fullName evidence="15">tRNA(m7G46)-methyltransferase</fullName>
    </alternativeName>
</protein>
<dbReference type="Proteomes" id="UP001151582">
    <property type="component" value="Unassembled WGS sequence"/>
</dbReference>
<dbReference type="InterPro" id="IPR024060">
    <property type="entry name" value="Ureidoglycolate_lyase_dom_sf"/>
</dbReference>
<evidence type="ECO:0000256" key="9">
    <source>
        <dbReference type="ARBA" id="ARBA00022694"/>
    </source>
</evidence>
<comment type="subcellular location">
    <subcellularLocation>
        <location evidence="2 15">Nucleus</location>
    </subcellularLocation>
</comment>
<dbReference type="PANTHER" id="PTHR23417:SF16">
    <property type="entry name" value="TRNA (GUANINE-N(7)-)-METHYLTRANSFERASE"/>
    <property type="match status" value="1"/>
</dbReference>
<keyword evidence="7 15" id="KW-0808">Transferase</keyword>
<feature type="binding site" evidence="15">
    <location>
        <position position="161"/>
    </location>
    <ligand>
        <name>S-adenosyl-L-methionine</name>
        <dbReference type="ChEBI" id="CHEBI:59789"/>
    </ligand>
</feature>
<evidence type="ECO:0000256" key="3">
    <source>
        <dbReference type="ARBA" id="ARBA00011738"/>
    </source>
</evidence>
<dbReference type="GO" id="GO:0005634">
    <property type="term" value="C:nucleus"/>
    <property type="evidence" value="ECO:0007669"/>
    <property type="project" value="UniProtKB-SubCell"/>
</dbReference>
<dbReference type="GO" id="GO:0008176">
    <property type="term" value="F:tRNA (guanine(46)-N7)-methyltransferase activity"/>
    <property type="evidence" value="ECO:0007669"/>
    <property type="project" value="UniProtKB-UniRule"/>
</dbReference>
<comment type="function">
    <text evidence="15">Catalyzes the formation of N(7)-methylguanine at position 46 (m7G46) in tRNA.</text>
</comment>
<dbReference type="FunFam" id="3.40.50.150:FF:000060">
    <property type="entry name" value="tRNA (guanine-N(7)-)-methyltransferase"/>
    <property type="match status" value="1"/>
</dbReference>
<dbReference type="EMBL" id="JANBQB010000264">
    <property type="protein sequence ID" value="KAJ1978650.1"/>
    <property type="molecule type" value="Genomic_DNA"/>
</dbReference>
<keyword evidence="4 15" id="KW-0820">tRNA-binding</keyword>
<feature type="binding site" evidence="15">
    <location>
        <position position="79"/>
    </location>
    <ligand>
        <name>S-adenosyl-L-methionine</name>
        <dbReference type="ChEBI" id="CHEBI:59789"/>
    </ligand>
</feature>
<dbReference type="GO" id="GO:0106143">
    <property type="term" value="C:tRNA (m7G46) methyltransferase complex"/>
    <property type="evidence" value="ECO:0007669"/>
    <property type="project" value="UniProtKB-ARBA"/>
</dbReference>
<dbReference type="InterPro" id="IPR047233">
    <property type="entry name" value="UAH_cupin"/>
</dbReference>
<comment type="similarity">
    <text evidence="15">Belongs to the class I-like SAM-binding methyltransferase superfamily. TrmB family.</text>
</comment>
<dbReference type="CDD" id="cd02440">
    <property type="entry name" value="AdoMet_MTases"/>
    <property type="match status" value="1"/>
</dbReference>
<keyword evidence="12 15" id="KW-0539">Nucleus</keyword>
<accession>A0A9W8B2R8</accession>
<keyword evidence="10 15" id="KW-0694">RNA-binding</keyword>
<evidence type="ECO:0000256" key="14">
    <source>
        <dbReference type="ARBA" id="ARBA00060552"/>
    </source>
</evidence>
<dbReference type="SUPFAM" id="SSF53335">
    <property type="entry name" value="S-adenosyl-L-methionine-dependent methyltransferases"/>
    <property type="match status" value="1"/>
</dbReference>
<dbReference type="GO" id="GO:0000256">
    <property type="term" value="P:allantoin catabolic process"/>
    <property type="evidence" value="ECO:0007669"/>
    <property type="project" value="InterPro"/>
</dbReference>
<keyword evidence="9 15" id="KW-0819">tRNA processing</keyword>
<evidence type="ECO:0000256" key="13">
    <source>
        <dbReference type="ARBA" id="ARBA00047684"/>
    </source>
</evidence>
<dbReference type="OrthoDB" id="47276at2759"/>
<evidence type="ECO:0000313" key="17">
    <source>
        <dbReference type="Proteomes" id="UP001151582"/>
    </source>
</evidence>
<proteinExistence type="inferred from homology"/>
<gene>
    <name evidence="16" type="primary">TRM8_2</name>
    <name evidence="15" type="synonym">TRM8</name>
    <name evidence="16" type="ORF">H4R34_003130</name>
</gene>
<evidence type="ECO:0000256" key="1">
    <source>
        <dbReference type="ARBA" id="ARBA00000142"/>
    </source>
</evidence>
<dbReference type="GO" id="GO:0000049">
    <property type="term" value="F:tRNA binding"/>
    <property type="evidence" value="ECO:0007669"/>
    <property type="project" value="UniProtKB-UniRule"/>
</dbReference>
<keyword evidence="11" id="KW-0456">Lyase</keyword>
<comment type="catalytic activity">
    <reaction evidence="13">
        <text>(S)-ureidoglycolate = urea + glyoxylate</text>
        <dbReference type="Rhea" id="RHEA:11304"/>
        <dbReference type="ChEBI" id="CHEBI:16199"/>
        <dbReference type="ChEBI" id="CHEBI:36655"/>
        <dbReference type="ChEBI" id="CHEBI:57296"/>
        <dbReference type="EC" id="4.3.2.3"/>
    </reaction>
</comment>
<name>A0A9W8B2R8_9FUNG</name>
<keyword evidence="8 15" id="KW-0949">S-adenosyl-L-methionine</keyword>
<keyword evidence="5 15" id="KW-0489">Methyltransferase</keyword>
<dbReference type="InterPro" id="IPR025763">
    <property type="entry name" value="Trm8_euk"/>
</dbReference>
<dbReference type="InterPro" id="IPR011051">
    <property type="entry name" value="RmlC_Cupin_sf"/>
</dbReference>
<comment type="catalytic activity">
    <reaction evidence="1 15">
        <text>guanosine(46) in tRNA + S-adenosyl-L-methionine = N(7)-methylguanosine(46) in tRNA + S-adenosyl-L-homocysteine</text>
        <dbReference type="Rhea" id="RHEA:42708"/>
        <dbReference type="Rhea" id="RHEA-COMP:10188"/>
        <dbReference type="Rhea" id="RHEA-COMP:10189"/>
        <dbReference type="ChEBI" id="CHEBI:57856"/>
        <dbReference type="ChEBI" id="CHEBI:59789"/>
        <dbReference type="ChEBI" id="CHEBI:74269"/>
        <dbReference type="ChEBI" id="CHEBI:74480"/>
        <dbReference type="EC" id="2.1.1.33"/>
    </reaction>
</comment>
<dbReference type="InterPro" id="IPR029063">
    <property type="entry name" value="SAM-dependent_MTases_sf"/>
</dbReference>
<reference evidence="16" key="1">
    <citation type="submission" date="2022-07" db="EMBL/GenBank/DDBJ databases">
        <title>Phylogenomic reconstructions and comparative analyses of Kickxellomycotina fungi.</title>
        <authorList>
            <person name="Reynolds N.K."/>
            <person name="Stajich J.E."/>
            <person name="Barry K."/>
            <person name="Grigoriev I.V."/>
            <person name="Crous P."/>
            <person name="Smith M.E."/>
        </authorList>
    </citation>
    <scope>NUCLEOTIDE SEQUENCE</scope>
    <source>
        <strain evidence="16">RSA 567</strain>
    </source>
</reference>
<evidence type="ECO:0000256" key="6">
    <source>
        <dbReference type="ARBA" id="ARBA00022631"/>
    </source>
</evidence>
<feature type="binding site" evidence="15">
    <location>
        <begin position="239"/>
        <end position="241"/>
    </location>
    <ligand>
        <name>S-adenosyl-L-methionine</name>
        <dbReference type="ChEBI" id="CHEBI:59789"/>
    </ligand>
</feature>
<sequence length="446" mass="49577">MVSPVHPGAMDWSRHYPKHCSPPAHSLDALADPDVTVQVPSKRPHSPPDDLDALCMRSCAPYTATAHAGDKRVEFADIGCGYGGLMVGLASVYPDTLMLGMEIRVKVQEYVYQRIQALRAQNEGPEGVPGGYQNISIIRMNAMKFLPNFFAKGQLTKLFFLFPDPHFKKKKHKARIISPTLLAEYAYILHPGGIIYTITDVKDLHEWMVKHLTSHPLFERIPDDELASDPAIPHVRQSTEEGKKVERNNGDKFLACFRRMDDPIAHHTHLMPRTIDAPLLTAEAYAPFGQVISLADANRANLPTPSAANQNTALRFNRLADLVNLRTLPESDGGAAPNLCVFRCQPQRQRPFPLKVLERHPYSTQLFMPVASPKESGALNAQRYLVVVAANGPDDRPDCATLKAFIAEKWQGITYSPGVWHHPMVALDERLVGPLEEANPNPTLCD</sequence>
<evidence type="ECO:0000313" key="16">
    <source>
        <dbReference type="EMBL" id="KAJ1978650.1"/>
    </source>
</evidence>
<keyword evidence="6" id="KW-0659">Purine metabolism</keyword>
<dbReference type="PANTHER" id="PTHR23417">
    <property type="entry name" value="3-DEOXY-D-MANNO-OCTULOSONIC-ACID TRANSFERASE/TRNA GUANINE-N 7 - -METHYLTRANSFERASE"/>
    <property type="match status" value="1"/>
</dbReference>
<feature type="binding site" evidence="15">
    <location>
        <begin position="141"/>
        <end position="142"/>
    </location>
    <ligand>
        <name>S-adenosyl-L-methionine</name>
        <dbReference type="ChEBI" id="CHEBI:59789"/>
    </ligand>
</feature>
<dbReference type="Gene3D" id="2.60.120.480">
    <property type="entry name" value="Ureidoglycolate hydrolase"/>
    <property type="match status" value="1"/>
</dbReference>
<feature type="active site" evidence="15">
    <location>
        <position position="164"/>
    </location>
</feature>
<dbReference type="Gene3D" id="3.40.50.150">
    <property type="entry name" value="Vaccinia Virus protein VP39"/>
    <property type="match status" value="1"/>
</dbReference>
<evidence type="ECO:0000256" key="12">
    <source>
        <dbReference type="ARBA" id="ARBA00023242"/>
    </source>
</evidence>
<evidence type="ECO:0000256" key="2">
    <source>
        <dbReference type="ARBA" id="ARBA00004123"/>
    </source>
</evidence>
<keyword evidence="17" id="KW-1185">Reference proteome</keyword>
<dbReference type="GO" id="GO:0006144">
    <property type="term" value="P:purine nucleobase metabolic process"/>
    <property type="evidence" value="ECO:0007669"/>
    <property type="project" value="UniProtKB-KW"/>
</dbReference>
<dbReference type="HAMAP" id="MF_03055">
    <property type="entry name" value="tRNA_methyltr_TrmB_euk"/>
    <property type="match status" value="1"/>
</dbReference>
<dbReference type="GO" id="GO:0004848">
    <property type="term" value="F:ureidoglycolate hydrolase activity"/>
    <property type="evidence" value="ECO:0007669"/>
    <property type="project" value="InterPro"/>
</dbReference>
<dbReference type="CDD" id="cd20298">
    <property type="entry name" value="cupin_UAH"/>
    <property type="match status" value="1"/>
</dbReference>
<evidence type="ECO:0000256" key="7">
    <source>
        <dbReference type="ARBA" id="ARBA00022679"/>
    </source>
</evidence>
<comment type="caution">
    <text evidence="16">The sequence shown here is derived from an EMBL/GenBank/DDBJ whole genome shotgun (WGS) entry which is preliminary data.</text>
</comment>
<dbReference type="Pfam" id="PF02390">
    <property type="entry name" value="Methyltransf_4"/>
    <property type="match status" value="1"/>
</dbReference>
<dbReference type="PROSITE" id="PS51625">
    <property type="entry name" value="SAM_MT_TRMB"/>
    <property type="match status" value="1"/>
</dbReference>
<dbReference type="AlphaFoldDB" id="A0A9W8B2R8"/>
<evidence type="ECO:0000256" key="4">
    <source>
        <dbReference type="ARBA" id="ARBA00022555"/>
    </source>
</evidence>
<dbReference type="EC" id="2.1.1.33" evidence="15"/>
<evidence type="ECO:0000256" key="10">
    <source>
        <dbReference type="ARBA" id="ARBA00022884"/>
    </source>
</evidence>
<evidence type="ECO:0000256" key="8">
    <source>
        <dbReference type="ARBA" id="ARBA00022691"/>
    </source>
</evidence>
<dbReference type="NCBIfam" id="TIGR00091">
    <property type="entry name" value="tRNA (guanosine(46)-N7)-methyltransferase TrmB"/>
    <property type="match status" value="1"/>
</dbReference>
<evidence type="ECO:0000256" key="5">
    <source>
        <dbReference type="ARBA" id="ARBA00022603"/>
    </source>
</evidence>
<comment type="subunit">
    <text evidence="3">Homodimer.</text>
</comment>
<evidence type="ECO:0000256" key="15">
    <source>
        <dbReference type="HAMAP-Rule" id="MF_03055"/>
    </source>
</evidence>
<comment type="pathway">
    <text evidence="14 15">tRNA modification; N(7)-methylguanine-tRNA biosynthesis.</text>
</comment>
<dbReference type="GO" id="GO:0050385">
    <property type="term" value="F:ureidoglycolate lyase activity"/>
    <property type="evidence" value="ECO:0007669"/>
    <property type="project" value="UniProtKB-EC"/>
</dbReference>
<dbReference type="Pfam" id="PF04115">
    <property type="entry name" value="Ureidogly_lyase"/>
    <property type="match status" value="1"/>
</dbReference>
<organism evidence="16 17">
    <name type="scientific">Dimargaris verticillata</name>
    <dbReference type="NCBI Taxonomy" id="2761393"/>
    <lineage>
        <taxon>Eukaryota</taxon>
        <taxon>Fungi</taxon>
        <taxon>Fungi incertae sedis</taxon>
        <taxon>Zoopagomycota</taxon>
        <taxon>Kickxellomycotina</taxon>
        <taxon>Dimargaritomycetes</taxon>
        <taxon>Dimargaritales</taxon>
        <taxon>Dimargaritaceae</taxon>
        <taxon>Dimargaris</taxon>
    </lineage>
</organism>
<dbReference type="SUPFAM" id="SSF51182">
    <property type="entry name" value="RmlC-like cupins"/>
    <property type="match status" value="1"/>
</dbReference>
<dbReference type="InterPro" id="IPR007247">
    <property type="entry name" value="Ureidogly_lyase"/>
</dbReference>
<comment type="subunit">
    <text evidence="15">Forms a complex with TRM82.</text>
</comment>
<evidence type="ECO:0000256" key="11">
    <source>
        <dbReference type="ARBA" id="ARBA00023239"/>
    </source>
</evidence>